<reference evidence="10" key="1">
    <citation type="submission" date="2016-05" db="EMBL/GenBank/DDBJ databases">
        <title>Comparative genomics of biotechnologically important yeasts.</title>
        <authorList>
            <consortium name="DOE Joint Genome Institute"/>
            <person name="Riley R."/>
            <person name="Haridas S."/>
            <person name="Wolfe K.H."/>
            <person name="Lopes M.R."/>
            <person name="Hittinger C.T."/>
            <person name="Goker M."/>
            <person name="Salamov A."/>
            <person name="Wisecaver J."/>
            <person name="Long T.M."/>
            <person name="Aerts A.L."/>
            <person name="Barry K."/>
            <person name="Choi C."/>
            <person name="Clum A."/>
            <person name="Coughlan A.Y."/>
            <person name="Deshpande S."/>
            <person name="Douglass A.P."/>
            <person name="Hanson S.J."/>
            <person name="Klenk H.-P."/>
            <person name="Labutti K."/>
            <person name="Lapidus A."/>
            <person name="Lindquist E."/>
            <person name="Lipzen A."/>
            <person name="Meier-Kolthoff J.P."/>
            <person name="Ohm R.A."/>
            <person name="Otillar R.P."/>
            <person name="Pangilinan J."/>
            <person name="Peng Y."/>
            <person name="Rokas A."/>
            <person name="Rosa C.A."/>
            <person name="Scheuner C."/>
            <person name="Sibirny A.A."/>
            <person name="Slot J.C."/>
            <person name="Stielow J.B."/>
            <person name="Sun H."/>
            <person name="Kurtzman C.P."/>
            <person name="Blackwell M."/>
            <person name="Grigoriev I.V."/>
            <person name="Jeffries T.W."/>
        </authorList>
    </citation>
    <scope>NUCLEOTIDE SEQUENCE [LARGE SCALE GENOMIC DNA]</scope>
    <source>
        <strain evidence="10">NRRL Y-1933</strain>
    </source>
</reference>
<name>A0A1E4RN19_9ASCO</name>
<dbReference type="PANTHER" id="PTHR12802:SF150">
    <property type="entry name" value="CHROMATIN STRUCTURE-REMODELING COMPLEX PROTEIN RSC8"/>
    <property type="match status" value="1"/>
</dbReference>
<evidence type="ECO:0000256" key="4">
    <source>
        <dbReference type="ARBA" id="ARBA00023242"/>
    </source>
</evidence>
<dbReference type="GO" id="GO:0006368">
    <property type="term" value="P:transcription elongation by RNA polymerase II"/>
    <property type="evidence" value="ECO:0007669"/>
    <property type="project" value="EnsemblFungi"/>
</dbReference>
<sequence>MMSEKEETPIKNNSDQSVEGSGLKTEKLPESGAQTPATENATNDGTPATESHEAAGDKPADLQKERELFSERVKTYLVEQTKHVVIPSYSKWFDLDTIHQIEKKLFPDFFPNKLHSETPRSVYKTPEAYKHIRDFLVNAYRINPIEYLSVTAVRRNLAGDVATIIRIHKFLEKWGLINYQIDPRTKSSTVGPQYTGHFQITLDTPKGLVPLIPENVQDTKNDLPSPSASSVEPEEETIKSEAGIPLNLELRRNVYNDISSKDNNNTNPVQYFCSITNKETGDVRYHNLKSKTYGNSALNPANASIISSEAFDQGLFPSNFQSSDFVKLQNESSSSNWSEQEVLLLLEGVEMFASFDSQNQSYFVNNNGQWDKVSEHVGTKDREQCLIKFIQLPIEDRYLNKLINSGKDESSSGFDKETIIQEVVKKLITTQQGKDLVKENSDKNLKESIINQQSLINQTIELTLEKFQTKLNLIDNLEKNLIKTENLLNLQRKQLLIERWHNFEKIDKFKKQNNNPELSSLLDDLLTPISINEVNKTFNKVNLDDKKANSSEMEIDKDSAENDSNRNEDENLPISITQPKSYQFWSA</sequence>
<dbReference type="GO" id="GO:0003677">
    <property type="term" value="F:DNA binding"/>
    <property type="evidence" value="ECO:0007669"/>
    <property type="project" value="UniProtKB-KW"/>
</dbReference>
<dbReference type="InterPro" id="IPR007526">
    <property type="entry name" value="SWIRM"/>
</dbReference>
<dbReference type="AlphaFoldDB" id="A0A1E4RN19"/>
<dbReference type="GO" id="GO:0016586">
    <property type="term" value="C:RSC-type complex"/>
    <property type="evidence" value="ECO:0007669"/>
    <property type="project" value="EnsemblFungi"/>
</dbReference>
<keyword evidence="1" id="KW-0805">Transcription regulation</keyword>
<dbReference type="GO" id="GO:0006303">
    <property type="term" value="P:double-strand break repair via nonhomologous end joining"/>
    <property type="evidence" value="ECO:0007669"/>
    <property type="project" value="EnsemblFungi"/>
</dbReference>
<evidence type="ECO:0000259" key="7">
    <source>
        <dbReference type="PROSITE" id="PS50934"/>
    </source>
</evidence>
<dbReference type="EMBL" id="KV454539">
    <property type="protein sequence ID" value="ODV68667.1"/>
    <property type="molecule type" value="Genomic_DNA"/>
</dbReference>
<dbReference type="SMART" id="SM00717">
    <property type="entry name" value="SANT"/>
    <property type="match status" value="1"/>
</dbReference>
<keyword evidence="10" id="KW-1185">Reference proteome</keyword>
<feature type="compositionally biased region" description="Basic and acidic residues" evidence="5">
    <location>
        <begin position="546"/>
        <end position="569"/>
    </location>
</feature>
<feature type="region of interest" description="Disordered" evidence="5">
    <location>
        <begin position="216"/>
        <end position="238"/>
    </location>
</feature>
<evidence type="ECO:0000256" key="2">
    <source>
        <dbReference type="ARBA" id="ARBA00023125"/>
    </source>
</evidence>
<feature type="compositionally biased region" description="Polar residues" evidence="5">
    <location>
        <begin position="32"/>
        <end position="49"/>
    </location>
</feature>
<dbReference type="Proteomes" id="UP000095085">
    <property type="component" value="Unassembled WGS sequence"/>
</dbReference>
<protein>
    <submittedName>
        <fullName evidence="9">SWIRM-domain-containing protein</fullName>
    </submittedName>
</protein>
<proteinExistence type="predicted"/>
<accession>A0A1E4RN19</accession>
<feature type="region of interest" description="Disordered" evidence="5">
    <location>
        <begin position="1"/>
        <end position="61"/>
    </location>
</feature>
<dbReference type="PANTHER" id="PTHR12802">
    <property type="entry name" value="SWI/SNF COMPLEX-RELATED"/>
    <property type="match status" value="1"/>
</dbReference>
<keyword evidence="4" id="KW-0539">Nucleus</keyword>
<dbReference type="RefSeq" id="XP_020077734.1">
    <property type="nucleotide sequence ID" value="XM_020219563.1"/>
</dbReference>
<dbReference type="PROSITE" id="PS51293">
    <property type="entry name" value="SANT"/>
    <property type="match status" value="1"/>
</dbReference>
<organism evidence="9 10">
    <name type="scientific">Hyphopichia burtonii NRRL Y-1933</name>
    <dbReference type="NCBI Taxonomy" id="984485"/>
    <lineage>
        <taxon>Eukaryota</taxon>
        <taxon>Fungi</taxon>
        <taxon>Dikarya</taxon>
        <taxon>Ascomycota</taxon>
        <taxon>Saccharomycotina</taxon>
        <taxon>Pichiomycetes</taxon>
        <taxon>Debaryomycetaceae</taxon>
        <taxon>Hyphopichia</taxon>
    </lineage>
</organism>
<dbReference type="GO" id="GO:0006337">
    <property type="term" value="P:nucleosome disassembly"/>
    <property type="evidence" value="ECO:0007669"/>
    <property type="project" value="EnsemblFungi"/>
</dbReference>
<evidence type="ECO:0000313" key="9">
    <source>
        <dbReference type="EMBL" id="ODV68667.1"/>
    </source>
</evidence>
<dbReference type="PROSITE" id="PS50090">
    <property type="entry name" value="MYB_LIKE"/>
    <property type="match status" value="1"/>
</dbReference>
<dbReference type="InterPro" id="IPR001005">
    <property type="entry name" value="SANT/Myb"/>
</dbReference>
<dbReference type="FunFam" id="1.10.10.10:FF:000020">
    <property type="entry name" value="SWI/SNF complex subunit SMARCC2 isoform c"/>
    <property type="match status" value="1"/>
</dbReference>
<dbReference type="STRING" id="984485.A0A1E4RN19"/>
<dbReference type="Gene3D" id="1.10.10.10">
    <property type="entry name" value="Winged helix-like DNA-binding domain superfamily/Winged helix DNA-binding domain"/>
    <property type="match status" value="1"/>
</dbReference>
<dbReference type="GO" id="GO:0042393">
    <property type="term" value="F:histone binding"/>
    <property type="evidence" value="ECO:0007669"/>
    <property type="project" value="TreeGrafter"/>
</dbReference>
<gene>
    <name evidence="9" type="ORF">HYPBUDRAFT_135089</name>
</gene>
<feature type="compositionally biased region" description="Basic and acidic residues" evidence="5">
    <location>
        <begin position="50"/>
        <end position="61"/>
    </location>
</feature>
<dbReference type="GO" id="GO:0045893">
    <property type="term" value="P:positive regulation of DNA-templated transcription"/>
    <property type="evidence" value="ECO:0007669"/>
    <property type="project" value="TreeGrafter"/>
</dbReference>
<dbReference type="Pfam" id="PF04433">
    <property type="entry name" value="SWIRM"/>
    <property type="match status" value="1"/>
</dbReference>
<dbReference type="GO" id="GO:0016514">
    <property type="term" value="C:SWI/SNF complex"/>
    <property type="evidence" value="ECO:0007669"/>
    <property type="project" value="TreeGrafter"/>
</dbReference>
<feature type="domain" description="SANT" evidence="8">
    <location>
        <begin position="332"/>
        <end position="397"/>
    </location>
</feature>
<dbReference type="SUPFAM" id="SSF46689">
    <property type="entry name" value="Homeodomain-like"/>
    <property type="match status" value="2"/>
</dbReference>
<dbReference type="GeneID" id="30994113"/>
<dbReference type="InterPro" id="IPR009057">
    <property type="entry name" value="Homeodomain-like_sf"/>
</dbReference>
<dbReference type="InterPro" id="IPR036388">
    <property type="entry name" value="WH-like_DNA-bd_sf"/>
</dbReference>
<dbReference type="InterPro" id="IPR017884">
    <property type="entry name" value="SANT_dom"/>
</dbReference>
<evidence type="ECO:0000256" key="3">
    <source>
        <dbReference type="ARBA" id="ARBA00023163"/>
    </source>
</evidence>
<keyword evidence="3" id="KW-0804">Transcription</keyword>
<dbReference type="OrthoDB" id="118550at2759"/>
<feature type="compositionally biased region" description="Polar residues" evidence="5">
    <location>
        <begin position="10"/>
        <end position="19"/>
    </location>
</feature>
<keyword evidence="2" id="KW-0238">DNA-binding</keyword>
<dbReference type="Gene3D" id="1.10.10.60">
    <property type="entry name" value="Homeodomain-like"/>
    <property type="match status" value="1"/>
</dbReference>
<feature type="domain" description="Myb-like" evidence="6">
    <location>
        <begin position="329"/>
        <end position="393"/>
    </location>
</feature>
<dbReference type="PROSITE" id="PS50934">
    <property type="entry name" value="SWIRM"/>
    <property type="match status" value="1"/>
</dbReference>
<evidence type="ECO:0000256" key="5">
    <source>
        <dbReference type="SAM" id="MobiDB-lite"/>
    </source>
</evidence>
<evidence type="ECO:0000259" key="8">
    <source>
        <dbReference type="PROSITE" id="PS51293"/>
    </source>
</evidence>
<evidence type="ECO:0000313" key="10">
    <source>
        <dbReference type="Proteomes" id="UP000095085"/>
    </source>
</evidence>
<feature type="region of interest" description="Disordered" evidence="5">
    <location>
        <begin position="546"/>
        <end position="574"/>
    </location>
</feature>
<feature type="domain" description="SWIRM" evidence="7">
    <location>
        <begin position="84"/>
        <end position="188"/>
    </location>
</feature>
<evidence type="ECO:0000259" key="6">
    <source>
        <dbReference type="PROSITE" id="PS50090"/>
    </source>
</evidence>
<evidence type="ECO:0000256" key="1">
    <source>
        <dbReference type="ARBA" id="ARBA00023015"/>
    </source>
</evidence>